<reference evidence="2" key="1">
    <citation type="submission" date="2019-10" db="EMBL/GenBank/DDBJ databases">
        <title>Draft genome sequece of Microseira wollei NIES-4236.</title>
        <authorList>
            <person name="Yamaguchi H."/>
            <person name="Suzuki S."/>
            <person name="Kawachi M."/>
        </authorList>
    </citation>
    <scope>NUCLEOTIDE SEQUENCE</scope>
    <source>
        <strain evidence="2">NIES-4236</strain>
    </source>
</reference>
<dbReference type="Proteomes" id="UP001050975">
    <property type="component" value="Unassembled WGS sequence"/>
</dbReference>
<dbReference type="Pfam" id="PF05685">
    <property type="entry name" value="Uma2"/>
    <property type="match status" value="1"/>
</dbReference>
<dbReference type="PANTHER" id="PTHR34107:SF7">
    <property type="entry name" value="SLR2092 PROTEIN"/>
    <property type="match status" value="1"/>
</dbReference>
<dbReference type="RefSeq" id="WP_226587228.1">
    <property type="nucleotide sequence ID" value="NZ_BLAY01000106.1"/>
</dbReference>
<comment type="caution">
    <text evidence="2">The sequence shown here is derived from an EMBL/GenBank/DDBJ whole genome shotgun (WGS) entry which is preliminary data.</text>
</comment>
<name>A0AAV3XHI4_9CYAN</name>
<dbReference type="CDD" id="cd06260">
    <property type="entry name" value="DUF820-like"/>
    <property type="match status" value="1"/>
</dbReference>
<evidence type="ECO:0000313" key="3">
    <source>
        <dbReference type="Proteomes" id="UP001050975"/>
    </source>
</evidence>
<accession>A0AAV3XHI4</accession>
<dbReference type="InterPro" id="IPR008538">
    <property type="entry name" value="Uma2"/>
</dbReference>
<dbReference type="EMBL" id="BLAY01000106">
    <property type="protein sequence ID" value="GET41001.1"/>
    <property type="molecule type" value="Genomic_DNA"/>
</dbReference>
<dbReference type="InterPro" id="IPR011335">
    <property type="entry name" value="Restrct_endonuc-II-like"/>
</dbReference>
<evidence type="ECO:0000313" key="2">
    <source>
        <dbReference type="EMBL" id="GET41001.1"/>
    </source>
</evidence>
<dbReference type="AlphaFoldDB" id="A0AAV3XHI4"/>
<evidence type="ECO:0000259" key="1">
    <source>
        <dbReference type="Pfam" id="PF05685"/>
    </source>
</evidence>
<dbReference type="PANTHER" id="PTHR34107">
    <property type="entry name" value="SLL0198 PROTEIN-RELATED"/>
    <property type="match status" value="1"/>
</dbReference>
<organism evidence="2 3">
    <name type="scientific">Microseira wollei NIES-4236</name>
    <dbReference type="NCBI Taxonomy" id="2530354"/>
    <lineage>
        <taxon>Bacteria</taxon>
        <taxon>Bacillati</taxon>
        <taxon>Cyanobacteriota</taxon>
        <taxon>Cyanophyceae</taxon>
        <taxon>Oscillatoriophycideae</taxon>
        <taxon>Aerosakkonematales</taxon>
        <taxon>Aerosakkonemataceae</taxon>
        <taxon>Microseira</taxon>
    </lineage>
</organism>
<dbReference type="SUPFAM" id="SSF52980">
    <property type="entry name" value="Restriction endonuclease-like"/>
    <property type="match status" value="1"/>
</dbReference>
<feature type="domain" description="Putative restriction endonuclease" evidence="1">
    <location>
        <begin position="16"/>
        <end position="186"/>
    </location>
</feature>
<keyword evidence="3" id="KW-1185">Reference proteome</keyword>
<proteinExistence type="predicted"/>
<protein>
    <recommendedName>
        <fullName evidence="1">Putative restriction endonuclease domain-containing protein</fullName>
    </recommendedName>
</protein>
<dbReference type="InterPro" id="IPR012296">
    <property type="entry name" value="Nuclease_put_TT1808"/>
</dbReference>
<sequence length="192" mass="21585">MVVTLDLHPTLELNDEQFERICQANRDLKLERTAKGNLVIMALTGGETGRRNIKLSARLENWSDESNLGVAFDSSTGFRLPNGAIRSPDAAWVRLDRWQALNSEQRKKIVPLCPDFLVELASPSDEVEDIREKMQEYLANGLLLGWLIEPSTQTVEIYRLNQPVEILNQPATLSGENILPEFVLNLSGILTD</sequence>
<dbReference type="Gene3D" id="3.90.1570.10">
    <property type="entry name" value="tt1808, chain A"/>
    <property type="match status" value="1"/>
</dbReference>
<gene>
    <name evidence="2" type="ORF">MiSe_58130</name>
</gene>